<feature type="non-terminal residue" evidence="1">
    <location>
        <position position="36"/>
    </location>
</feature>
<proteinExistence type="predicted"/>
<accession>X0WLM4</accession>
<evidence type="ECO:0000313" key="1">
    <source>
        <dbReference type="EMBL" id="GAG31545.1"/>
    </source>
</evidence>
<comment type="caution">
    <text evidence="1">The sequence shown here is derived from an EMBL/GenBank/DDBJ whole genome shotgun (WGS) entry which is preliminary data.</text>
</comment>
<dbReference type="AlphaFoldDB" id="X0WLM4"/>
<name>X0WLM4_9ZZZZ</name>
<sequence>MSHGDFRVQHFEEIVNPADSETDISIPLPVVLGSTR</sequence>
<gene>
    <name evidence="1" type="ORF">S01H1_73774</name>
</gene>
<reference evidence="1" key="1">
    <citation type="journal article" date="2014" name="Front. Microbiol.">
        <title>High frequency of phylogenetically diverse reductive dehalogenase-homologous genes in deep subseafloor sedimentary metagenomes.</title>
        <authorList>
            <person name="Kawai M."/>
            <person name="Futagami T."/>
            <person name="Toyoda A."/>
            <person name="Takaki Y."/>
            <person name="Nishi S."/>
            <person name="Hori S."/>
            <person name="Arai W."/>
            <person name="Tsubouchi T."/>
            <person name="Morono Y."/>
            <person name="Uchiyama I."/>
            <person name="Ito T."/>
            <person name="Fujiyama A."/>
            <person name="Inagaki F."/>
            <person name="Takami H."/>
        </authorList>
    </citation>
    <scope>NUCLEOTIDE SEQUENCE</scope>
    <source>
        <strain evidence="1">Expedition CK06-06</strain>
    </source>
</reference>
<organism evidence="1">
    <name type="scientific">marine sediment metagenome</name>
    <dbReference type="NCBI Taxonomy" id="412755"/>
    <lineage>
        <taxon>unclassified sequences</taxon>
        <taxon>metagenomes</taxon>
        <taxon>ecological metagenomes</taxon>
    </lineage>
</organism>
<dbReference type="EMBL" id="BARS01049309">
    <property type="protein sequence ID" value="GAG31545.1"/>
    <property type="molecule type" value="Genomic_DNA"/>
</dbReference>
<protein>
    <submittedName>
        <fullName evidence="1">Uncharacterized protein</fullName>
    </submittedName>
</protein>